<name>A0A558D102_9GAMM</name>
<reference evidence="3 4" key="1">
    <citation type="submission" date="2019-07" db="EMBL/GenBank/DDBJ databases">
        <title>The pathways for chlorine oxyanion respiration interact through the shared metabolite chlorate.</title>
        <authorList>
            <person name="Barnum T.P."/>
            <person name="Cheng Y."/>
            <person name="Hill K.A."/>
            <person name="Lucas L.N."/>
            <person name="Carlson H.K."/>
            <person name="Coates J.D."/>
        </authorList>
    </citation>
    <scope>NUCLEOTIDE SEQUENCE [LARGE SCALE GENOMIC DNA]</scope>
    <source>
        <strain evidence="3">BK-3</strain>
    </source>
</reference>
<organism evidence="3 4">
    <name type="scientific">Sedimenticola thiotaurini</name>
    <dbReference type="NCBI Taxonomy" id="1543721"/>
    <lineage>
        <taxon>Bacteria</taxon>
        <taxon>Pseudomonadati</taxon>
        <taxon>Pseudomonadota</taxon>
        <taxon>Gammaproteobacteria</taxon>
        <taxon>Chromatiales</taxon>
        <taxon>Sedimenticolaceae</taxon>
        <taxon>Sedimenticola</taxon>
    </lineage>
</organism>
<keyword evidence="1" id="KW-1133">Transmembrane helix</keyword>
<dbReference type="Pfam" id="PF11127">
    <property type="entry name" value="YgaP-like_TM"/>
    <property type="match status" value="1"/>
</dbReference>
<evidence type="ECO:0000259" key="2">
    <source>
        <dbReference type="Pfam" id="PF11127"/>
    </source>
</evidence>
<sequence length="62" mass="6619">MKKNMGGIDRGLRALAGIGLIAWGLATQNWWGAIGIIPLFTAAISWCPAYLPFGLSTCKTPK</sequence>
<dbReference type="EMBL" id="VMRY01000040">
    <property type="protein sequence ID" value="TVT54701.1"/>
    <property type="molecule type" value="Genomic_DNA"/>
</dbReference>
<feature type="domain" description="Inner membrane protein YgaP-like transmembrane" evidence="2">
    <location>
        <begin position="1"/>
        <end position="60"/>
    </location>
</feature>
<comment type="caution">
    <text evidence="3">The sequence shown here is derived from an EMBL/GenBank/DDBJ whole genome shotgun (WGS) entry which is preliminary data.</text>
</comment>
<evidence type="ECO:0000313" key="4">
    <source>
        <dbReference type="Proteomes" id="UP000317355"/>
    </source>
</evidence>
<dbReference type="InterPro" id="IPR021309">
    <property type="entry name" value="YgaP-like_TM"/>
</dbReference>
<keyword evidence="1" id="KW-0472">Membrane</keyword>
<evidence type="ECO:0000256" key="1">
    <source>
        <dbReference type="SAM" id="Phobius"/>
    </source>
</evidence>
<protein>
    <submittedName>
        <fullName evidence="3">DUF2892 domain-containing protein</fullName>
    </submittedName>
</protein>
<feature type="transmembrane region" description="Helical" evidence="1">
    <location>
        <begin position="12"/>
        <end position="31"/>
    </location>
</feature>
<dbReference type="AlphaFoldDB" id="A0A558D102"/>
<evidence type="ECO:0000313" key="3">
    <source>
        <dbReference type="EMBL" id="TVT54701.1"/>
    </source>
</evidence>
<gene>
    <name evidence="3" type="ORF">FHK82_09290</name>
</gene>
<feature type="transmembrane region" description="Helical" evidence="1">
    <location>
        <begin position="37"/>
        <end position="55"/>
    </location>
</feature>
<dbReference type="Proteomes" id="UP000317355">
    <property type="component" value="Unassembled WGS sequence"/>
</dbReference>
<proteinExistence type="predicted"/>
<keyword evidence="1" id="KW-0812">Transmembrane</keyword>
<accession>A0A558D102</accession>